<evidence type="ECO:0000256" key="6">
    <source>
        <dbReference type="ARBA" id="ARBA00022989"/>
    </source>
</evidence>
<reference evidence="12 13" key="1">
    <citation type="submission" date="2016-07" db="EMBL/GenBank/DDBJ databases">
        <title>Pervasive Adenine N6-methylation of Active Genes in Fungi.</title>
        <authorList>
            <consortium name="DOE Joint Genome Institute"/>
            <person name="Mondo S.J."/>
            <person name="Dannebaum R.O."/>
            <person name="Kuo R.C."/>
            <person name="Labutti K."/>
            <person name="Haridas S."/>
            <person name="Kuo A."/>
            <person name="Salamov A."/>
            <person name="Ahrendt S.R."/>
            <person name="Lipzen A."/>
            <person name="Sullivan W."/>
            <person name="Andreopoulos W.B."/>
            <person name="Clum A."/>
            <person name="Lindquist E."/>
            <person name="Daum C."/>
            <person name="Ramamoorthy G.K."/>
            <person name="Gryganskyi A."/>
            <person name="Culley D."/>
            <person name="Magnuson J.K."/>
            <person name="James T.Y."/>
            <person name="O'Malley M.A."/>
            <person name="Stajich J.E."/>
            <person name="Spatafora J.W."/>
            <person name="Visel A."/>
            <person name="Grigoriev I.V."/>
        </authorList>
    </citation>
    <scope>NUCLEOTIDE SEQUENCE [LARGE SCALE GENOMIC DNA]</scope>
    <source>
        <strain evidence="12 13">PL171</strain>
    </source>
</reference>
<dbReference type="GO" id="GO:0005384">
    <property type="term" value="F:manganese ion transmembrane transporter activity"/>
    <property type="evidence" value="ECO:0007669"/>
    <property type="project" value="UniProtKB-ARBA"/>
</dbReference>
<feature type="transmembrane region" description="Helical" evidence="10">
    <location>
        <begin position="138"/>
        <end position="154"/>
    </location>
</feature>
<gene>
    <name evidence="12" type="ORF">BCR44DRAFT_119611</name>
</gene>
<dbReference type="Gene3D" id="2.70.150.10">
    <property type="entry name" value="Calcium-transporting ATPase, cytoplasmic transduction domain A"/>
    <property type="match status" value="1"/>
</dbReference>
<feature type="transmembrane region" description="Helical" evidence="10">
    <location>
        <begin position="800"/>
        <end position="821"/>
    </location>
</feature>
<evidence type="ECO:0000256" key="1">
    <source>
        <dbReference type="ARBA" id="ARBA00004141"/>
    </source>
</evidence>
<accession>A0A1Y2HBA5</accession>
<dbReference type="PRINTS" id="PR00119">
    <property type="entry name" value="CATATPASE"/>
</dbReference>
<feature type="domain" description="Cation-transporting P-type ATPase N-terminal" evidence="11">
    <location>
        <begin position="60"/>
        <end position="134"/>
    </location>
</feature>
<dbReference type="PRINTS" id="PR00120">
    <property type="entry name" value="HATPASE"/>
</dbReference>
<dbReference type="InterPro" id="IPR018303">
    <property type="entry name" value="ATPase_P-typ_P_site"/>
</dbReference>
<dbReference type="GO" id="GO:0016020">
    <property type="term" value="C:membrane"/>
    <property type="evidence" value="ECO:0007669"/>
    <property type="project" value="UniProtKB-SubCell"/>
</dbReference>
<dbReference type="STRING" id="765915.A0A1Y2HBA5"/>
<comment type="similarity">
    <text evidence="8">Belongs to the cation transport ATPase (P-type) (TC 3.A.3) family.</text>
</comment>
<dbReference type="InterPro" id="IPR044492">
    <property type="entry name" value="P_typ_ATPase_HD_dom"/>
</dbReference>
<keyword evidence="3" id="KW-0547">Nucleotide-binding</keyword>
<dbReference type="Pfam" id="PF00690">
    <property type="entry name" value="Cation_ATPase_N"/>
    <property type="match status" value="1"/>
</dbReference>
<feature type="transmembrane region" description="Helical" evidence="10">
    <location>
        <begin position="772"/>
        <end position="794"/>
    </location>
</feature>
<keyword evidence="13" id="KW-1185">Reference proteome</keyword>
<dbReference type="InterPro" id="IPR059000">
    <property type="entry name" value="ATPase_P-type_domA"/>
</dbReference>
<dbReference type="GO" id="GO:0016887">
    <property type="term" value="F:ATP hydrolysis activity"/>
    <property type="evidence" value="ECO:0007669"/>
    <property type="project" value="InterPro"/>
</dbReference>
<dbReference type="NCBIfam" id="TIGR01494">
    <property type="entry name" value="ATPase_P-type"/>
    <property type="match status" value="2"/>
</dbReference>
<dbReference type="SFLD" id="SFLDS00003">
    <property type="entry name" value="Haloacid_Dehalogenase"/>
    <property type="match status" value="1"/>
</dbReference>
<dbReference type="GO" id="GO:0005524">
    <property type="term" value="F:ATP binding"/>
    <property type="evidence" value="ECO:0007669"/>
    <property type="project" value="UniProtKB-KW"/>
</dbReference>
<evidence type="ECO:0000256" key="5">
    <source>
        <dbReference type="ARBA" id="ARBA00022967"/>
    </source>
</evidence>
<feature type="transmembrane region" description="Helical" evidence="10">
    <location>
        <begin position="966"/>
        <end position="984"/>
    </location>
</feature>
<feature type="transmembrane region" description="Helical" evidence="10">
    <location>
        <begin position="841"/>
        <end position="865"/>
    </location>
</feature>
<dbReference type="SFLD" id="SFLDF00027">
    <property type="entry name" value="p-type_atpase"/>
    <property type="match status" value="1"/>
</dbReference>
<evidence type="ECO:0000256" key="10">
    <source>
        <dbReference type="SAM" id="Phobius"/>
    </source>
</evidence>
<organism evidence="12 13">
    <name type="scientific">Catenaria anguillulae PL171</name>
    <dbReference type="NCBI Taxonomy" id="765915"/>
    <lineage>
        <taxon>Eukaryota</taxon>
        <taxon>Fungi</taxon>
        <taxon>Fungi incertae sedis</taxon>
        <taxon>Blastocladiomycota</taxon>
        <taxon>Blastocladiomycetes</taxon>
        <taxon>Blastocladiales</taxon>
        <taxon>Catenariaceae</taxon>
        <taxon>Catenaria</taxon>
    </lineage>
</organism>
<dbReference type="Proteomes" id="UP000193411">
    <property type="component" value="Unassembled WGS sequence"/>
</dbReference>
<dbReference type="InterPro" id="IPR006068">
    <property type="entry name" value="ATPase_P-typ_cation-transptr_C"/>
</dbReference>
<dbReference type="Pfam" id="PF13246">
    <property type="entry name" value="Cation_ATPase"/>
    <property type="match status" value="1"/>
</dbReference>
<evidence type="ECO:0000256" key="7">
    <source>
        <dbReference type="ARBA" id="ARBA00023136"/>
    </source>
</evidence>
<dbReference type="SMART" id="SM00831">
    <property type="entry name" value="Cation_ATPase_N"/>
    <property type="match status" value="1"/>
</dbReference>
<keyword evidence="5" id="KW-1278">Translocase</keyword>
<dbReference type="InterPro" id="IPR023214">
    <property type="entry name" value="HAD_sf"/>
</dbReference>
<dbReference type="FunFam" id="3.40.50.1000:FF:000028">
    <property type="entry name" value="Calcium-transporting P-type ATPase, putative"/>
    <property type="match status" value="1"/>
</dbReference>
<feature type="compositionally biased region" description="Low complexity" evidence="9">
    <location>
        <begin position="1029"/>
        <end position="1048"/>
    </location>
</feature>
<comment type="caution">
    <text evidence="12">The sequence shown here is derived from an EMBL/GenBank/DDBJ whole genome shotgun (WGS) entry which is preliminary data.</text>
</comment>
<dbReference type="Gene3D" id="3.40.1110.10">
    <property type="entry name" value="Calcium-transporting ATPase, cytoplasmic domain N"/>
    <property type="match status" value="1"/>
</dbReference>
<feature type="transmembrane region" description="Helical" evidence="10">
    <location>
        <begin position="304"/>
        <end position="323"/>
    </location>
</feature>
<keyword evidence="4" id="KW-0067">ATP-binding</keyword>
<dbReference type="SUPFAM" id="SSF81660">
    <property type="entry name" value="Metal cation-transporting ATPase, ATP-binding domain N"/>
    <property type="match status" value="1"/>
</dbReference>
<proteinExistence type="inferred from homology"/>
<dbReference type="Gene3D" id="1.20.1110.10">
    <property type="entry name" value="Calcium-transporting ATPase, transmembrane domain"/>
    <property type="match status" value="1"/>
</dbReference>
<dbReference type="SUPFAM" id="SSF81665">
    <property type="entry name" value="Calcium ATPase, transmembrane domain M"/>
    <property type="match status" value="1"/>
</dbReference>
<keyword evidence="6 10" id="KW-1133">Transmembrane helix</keyword>
<dbReference type="InterPro" id="IPR036412">
    <property type="entry name" value="HAD-like_sf"/>
</dbReference>
<dbReference type="InterPro" id="IPR004014">
    <property type="entry name" value="ATPase_P-typ_cation-transptr_N"/>
</dbReference>
<dbReference type="SUPFAM" id="SSF56784">
    <property type="entry name" value="HAD-like"/>
    <property type="match status" value="1"/>
</dbReference>
<sequence length="1092" mass="116402">MLAVTFLKIAPQLSPQFSDWRDLVVEEDQKDVEKVLAEFANTEVPSVAPSKERLFPPPDLYFDRTVKKVLYMFKTNAETGLESSIVPALTDHYGKNELPPPPKPSALKMLWEQITDFMVLILILVAIVKFATGDPDPAYVIMVVVVMNVAIGFTQEYKANKALEALSSLSVPRARVLRDGKVEDVDAGILVPGDVVVLEEGDMVPADLRIVESAQLEIVEALLTGEPIGILKSPNAIKSSSRRMPLGDCKGNAFMSTLVSKGRGKGVVVRTGLRTEVGKIASAITAQPAMVTPIQRKLDILGKILVLVSFLLCALVVGVGLAYGESFARMIKVGISLAVSVIPEGLVAVVTVTMAIGVRRMAQQSAIVRKLPSVETLGSVTVICSDKTGTLTEGKMGTEEAWTVDGTGYAFLESTKMDPSLGGLVLRSDAKRTPLSRDKVAPLMRLTMCVASLCNNSDVSKDETTGQWRALGDSTEVAMVIATQKLNLGTAHWAGQGWKRVGENAFDSERKVMSVVYDHQGTGVVLAKGAPENVLTRCTGVVTEYSGNGADFKIKPLDDAAIDHISQAAAEMASKGLRVLGVAVRTCPLGADVDISTLECEWNFVGLLGLIDPPRQGVRESVTSCKRAGIKVIMITGDHIATAAAVATQLGILDPTDPTRNRAIRGAELDLLSDDQIAALRPFPSVFARVSPDNKLKIVQALQKAGHLAAMTGDGVNDAPAIKAADVGVAMGIAGTEITKQAADVVLANDNFTTIVAAVAEGRRVYDNIQKFIIYLLSCNSAEIWVMLACAFANKDLPFTAMVILYANIIADVPPAMAIGIEKPEKDIMERPPRDPKAKVVDWKATLSILVQSFSMSVITLVFYLVQLPPGVKIEVDAAGNEVSVPPAILLARSEAFALLTTMQLFQGFISRSTHQSLFRVGLLGNKWMVGGVFVSFLGLLAGFYIKPLADWLGLAPLDGIMWAKVLGGLAIHTVITELLKLLIRKRDSKAQAALEQRQRLAAVANGDAEAQPLDGTGNETDNEDEHPSSSGATTTAANATGTGASTSPVTKPVAAPATLLSPRGYEEVPTSNPDADAQRVALVAVPDSPKQ</sequence>
<dbReference type="FunFam" id="3.40.50.1000:FF:000001">
    <property type="entry name" value="Phospholipid-transporting ATPase IC"/>
    <property type="match status" value="1"/>
</dbReference>
<evidence type="ECO:0000313" key="12">
    <source>
        <dbReference type="EMBL" id="ORZ31211.1"/>
    </source>
</evidence>
<evidence type="ECO:0000256" key="2">
    <source>
        <dbReference type="ARBA" id="ARBA00022692"/>
    </source>
</evidence>
<dbReference type="InterPro" id="IPR008250">
    <property type="entry name" value="ATPase_P-typ_transduc_dom_A_sf"/>
</dbReference>
<dbReference type="OrthoDB" id="116380at2759"/>
<evidence type="ECO:0000256" key="4">
    <source>
        <dbReference type="ARBA" id="ARBA00022840"/>
    </source>
</evidence>
<evidence type="ECO:0000313" key="13">
    <source>
        <dbReference type="Proteomes" id="UP000193411"/>
    </source>
</evidence>
<dbReference type="Pfam" id="PF00689">
    <property type="entry name" value="Cation_ATPase_C"/>
    <property type="match status" value="1"/>
</dbReference>
<keyword evidence="2 10" id="KW-0812">Transmembrane</keyword>
<dbReference type="SUPFAM" id="SSF81653">
    <property type="entry name" value="Calcium ATPase, transduction domain A"/>
    <property type="match status" value="1"/>
</dbReference>
<keyword evidence="7 10" id="KW-0472">Membrane</keyword>
<dbReference type="InterPro" id="IPR001757">
    <property type="entry name" value="P_typ_ATPase"/>
</dbReference>
<dbReference type="PROSITE" id="PS00154">
    <property type="entry name" value="ATPASE_E1_E2"/>
    <property type="match status" value="1"/>
</dbReference>
<dbReference type="PANTHER" id="PTHR42861">
    <property type="entry name" value="CALCIUM-TRANSPORTING ATPASE"/>
    <property type="match status" value="1"/>
</dbReference>
<dbReference type="SFLD" id="SFLDG00002">
    <property type="entry name" value="C1.7:_P-type_atpase_like"/>
    <property type="match status" value="1"/>
</dbReference>
<evidence type="ECO:0000259" key="11">
    <source>
        <dbReference type="SMART" id="SM00831"/>
    </source>
</evidence>
<dbReference type="Gene3D" id="3.40.50.1000">
    <property type="entry name" value="HAD superfamily/HAD-like"/>
    <property type="match status" value="1"/>
</dbReference>
<dbReference type="Pfam" id="PF00122">
    <property type="entry name" value="E1-E2_ATPase"/>
    <property type="match status" value="1"/>
</dbReference>
<dbReference type="AlphaFoldDB" id="A0A1Y2HBA5"/>
<comment type="subcellular location">
    <subcellularLocation>
        <location evidence="1">Membrane</location>
        <topology evidence="1">Multi-pass membrane protein</topology>
    </subcellularLocation>
</comment>
<feature type="transmembrane region" description="Helical" evidence="10">
    <location>
        <begin position="114"/>
        <end position="132"/>
    </location>
</feature>
<evidence type="ECO:0000256" key="9">
    <source>
        <dbReference type="SAM" id="MobiDB-lite"/>
    </source>
</evidence>
<dbReference type="InterPro" id="IPR023298">
    <property type="entry name" value="ATPase_P-typ_TM_dom_sf"/>
</dbReference>
<feature type="region of interest" description="Disordered" evidence="9">
    <location>
        <begin position="1004"/>
        <end position="1077"/>
    </location>
</feature>
<name>A0A1Y2HBA5_9FUNG</name>
<dbReference type="InterPro" id="IPR023299">
    <property type="entry name" value="ATPase_P-typ_cyto_dom_N"/>
</dbReference>
<evidence type="ECO:0000256" key="8">
    <source>
        <dbReference type="ARBA" id="ARBA00038148"/>
    </source>
</evidence>
<dbReference type="EMBL" id="MCFL01000065">
    <property type="protein sequence ID" value="ORZ31211.1"/>
    <property type="molecule type" value="Genomic_DNA"/>
</dbReference>
<feature type="transmembrane region" description="Helical" evidence="10">
    <location>
        <begin position="927"/>
        <end position="946"/>
    </location>
</feature>
<feature type="transmembrane region" description="Helical" evidence="10">
    <location>
        <begin position="885"/>
        <end position="906"/>
    </location>
</feature>
<protein>
    <recommendedName>
        <fullName evidence="11">Cation-transporting P-type ATPase N-terminal domain-containing protein</fullName>
    </recommendedName>
</protein>
<evidence type="ECO:0000256" key="3">
    <source>
        <dbReference type="ARBA" id="ARBA00022741"/>
    </source>
</evidence>
<feature type="transmembrane region" description="Helical" evidence="10">
    <location>
        <begin position="335"/>
        <end position="358"/>
    </location>
</feature>